<dbReference type="EMBL" id="JACBZO010000001">
    <property type="protein sequence ID" value="NYI40500.1"/>
    <property type="molecule type" value="Genomic_DNA"/>
</dbReference>
<evidence type="ECO:0000313" key="2">
    <source>
        <dbReference type="EMBL" id="NYI40500.1"/>
    </source>
</evidence>
<organism evidence="2 3">
    <name type="scientific">Demequina lutea</name>
    <dbReference type="NCBI Taxonomy" id="431489"/>
    <lineage>
        <taxon>Bacteria</taxon>
        <taxon>Bacillati</taxon>
        <taxon>Actinomycetota</taxon>
        <taxon>Actinomycetes</taxon>
        <taxon>Micrococcales</taxon>
        <taxon>Demequinaceae</taxon>
        <taxon>Demequina</taxon>
    </lineage>
</organism>
<comment type="caution">
    <text evidence="2">The sequence shown here is derived from an EMBL/GenBank/DDBJ whole genome shotgun (WGS) entry which is preliminary data.</text>
</comment>
<sequence length="67" mass="6849">MALLRDVIATRGMTALISTHDQGLISIADDTSQLSDGHLATGSDTAPTGSVATGSEQRGRLVLGRIA</sequence>
<reference evidence="2 3" key="1">
    <citation type="submission" date="2020-07" db="EMBL/GenBank/DDBJ databases">
        <title>Sequencing the genomes of 1000 actinobacteria strains.</title>
        <authorList>
            <person name="Klenk H.-P."/>
        </authorList>
    </citation>
    <scope>NUCLEOTIDE SEQUENCE [LARGE SCALE GENOMIC DNA]</scope>
    <source>
        <strain evidence="2 3">DSM 19970</strain>
    </source>
</reference>
<feature type="region of interest" description="Disordered" evidence="1">
    <location>
        <begin position="36"/>
        <end position="55"/>
    </location>
</feature>
<dbReference type="AlphaFoldDB" id="A0A7Z0CJ91"/>
<keyword evidence="3" id="KW-1185">Reference proteome</keyword>
<dbReference type="Proteomes" id="UP000547973">
    <property type="component" value="Unassembled WGS sequence"/>
</dbReference>
<accession>A0A7Z0CJ91</accession>
<feature type="compositionally biased region" description="Polar residues" evidence="1">
    <location>
        <begin position="42"/>
        <end position="55"/>
    </location>
</feature>
<dbReference type="RefSeq" id="WP_152649662.1">
    <property type="nucleotide sequence ID" value="NZ_JACBZO010000001.1"/>
</dbReference>
<name>A0A7Z0CJ91_9MICO</name>
<proteinExistence type="predicted"/>
<gene>
    <name evidence="2" type="ORF">BKA03_000619</name>
</gene>
<evidence type="ECO:0000313" key="3">
    <source>
        <dbReference type="Proteomes" id="UP000547973"/>
    </source>
</evidence>
<keyword evidence="2" id="KW-0449">Lipoprotein</keyword>
<protein>
    <submittedName>
        <fullName evidence="2">ABC-type lipoprotein export system ATPase subunit</fullName>
    </submittedName>
</protein>
<evidence type="ECO:0000256" key="1">
    <source>
        <dbReference type="SAM" id="MobiDB-lite"/>
    </source>
</evidence>